<evidence type="ECO:0000256" key="6">
    <source>
        <dbReference type="ARBA" id="ARBA00022692"/>
    </source>
</evidence>
<gene>
    <name evidence="14" type="ORF">HAX54_024476</name>
</gene>
<keyword evidence="4" id="KW-0328">Glycosyltransferase</keyword>
<keyword evidence="5" id="KW-0808">Transferase</keyword>
<keyword evidence="7" id="KW-0735">Signal-anchor</keyword>
<evidence type="ECO:0000313" key="15">
    <source>
        <dbReference type="Proteomes" id="UP000823775"/>
    </source>
</evidence>
<dbReference type="Pfam" id="PF10250">
    <property type="entry name" value="O-FucT"/>
    <property type="match status" value="1"/>
</dbReference>
<keyword evidence="12" id="KW-0119">Carbohydrate metabolism</keyword>
<keyword evidence="8" id="KW-1133">Transmembrane helix</keyword>
<proteinExistence type="inferred from homology"/>
<evidence type="ECO:0000256" key="13">
    <source>
        <dbReference type="ARBA" id="ARBA00030350"/>
    </source>
</evidence>
<comment type="similarity">
    <text evidence="3">Belongs to the glycosyltransferase GT106 family.</text>
</comment>
<evidence type="ECO:0000256" key="4">
    <source>
        <dbReference type="ARBA" id="ARBA00022676"/>
    </source>
</evidence>
<keyword evidence="6" id="KW-0812">Transmembrane</keyword>
<dbReference type="EMBL" id="JACEIK010002983">
    <property type="protein sequence ID" value="MCD9639755.1"/>
    <property type="molecule type" value="Genomic_DNA"/>
</dbReference>
<dbReference type="PANTHER" id="PTHR31741">
    <property type="entry name" value="OS02G0726500 PROTEIN-RELATED"/>
    <property type="match status" value="1"/>
</dbReference>
<accession>A0ABS8UY20</accession>
<dbReference type="Proteomes" id="UP000823775">
    <property type="component" value="Unassembled WGS sequence"/>
</dbReference>
<evidence type="ECO:0000256" key="3">
    <source>
        <dbReference type="ARBA" id="ARBA00007737"/>
    </source>
</evidence>
<comment type="caution">
    <text evidence="14">The sequence shown here is derived from an EMBL/GenBank/DDBJ whole genome shotgun (WGS) entry which is preliminary data.</text>
</comment>
<keyword evidence="11" id="KW-0294">Fucose metabolism</keyword>
<comment type="subcellular location">
    <subcellularLocation>
        <location evidence="1">Membrane</location>
        <topology evidence="1">Single-pass type II membrane protein</topology>
    </subcellularLocation>
</comment>
<keyword evidence="10" id="KW-0325">Glycoprotein</keyword>
<protein>
    <recommendedName>
        <fullName evidence="13">O-fucosyltransferase family protein</fullName>
    </recommendedName>
</protein>
<evidence type="ECO:0000256" key="5">
    <source>
        <dbReference type="ARBA" id="ARBA00022679"/>
    </source>
</evidence>
<reference evidence="14 15" key="1">
    <citation type="journal article" date="2021" name="BMC Genomics">
        <title>Datura genome reveals duplications of psychoactive alkaloid biosynthetic genes and high mutation rate following tissue culture.</title>
        <authorList>
            <person name="Rajewski A."/>
            <person name="Carter-House D."/>
            <person name="Stajich J."/>
            <person name="Litt A."/>
        </authorList>
    </citation>
    <scope>NUCLEOTIDE SEQUENCE [LARGE SCALE GENOMIC DNA]</scope>
    <source>
        <strain evidence="14">AR-01</strain>
    </source>
</reference>
<keyword evidence="15" id="KW-1185">Reference proteome</keyword>
<evidence type="ECO:0000256" key="1">
    <source>
        <dbReference type="ARBA" id="ARBA00004606"/>
    </source>
</evidence>
<comment type="pathway">
    <text evidence="2">Glycan metabolism.</text>
</comment>
<dbReference type="InterPro" id="IPR019378">
    <property type="entry name" value="GDP-Fuc_O-FucTrfase"/>
</dbReference>
<evidence type="ECO:0000256" key="10">
    <source>
        <dbReference type="ARBA" id="ARBA00023180"/>
    </source>
</evidence>
<name>A0ABS8UY20_DATST</name>
<evidence type="ECO:0000256" key="8">
    <source>
        <dbReference type="ARBA" id="ARBA00022989"/>
    </source>
</evidence>
<evidence type="ECO:0000256" key="11">
    <source>
        <dbReference type="ARBA" id="ARBA00023253"/>
    </source>
</evidence>
<sequence>MARRMWIEVTNCGDPSQISEGLRSTKRKTRIYVAGEETALEATQAMQHSAATIDYIVSLSSDVFINSHGGNMGRALEGHRAYVGHRKYIKPNKRMMLPFFEDSSVPERIQRIMKIA</sequence>
<evidence type="ECO:0000256" key="2">
    <source>
        <dbReference type="ARBA" id="ARBA00004881"/>
    </source>
</evidence>
<keyword evidence="9" id="KW-0472">Membrane</keyword>
<evidence type="ECO:0000313" key="14">
    <source>
        <dbReference type="EMBL" id="MCD9639755.1"/>
    </source>
</evidence>
<organism evidence="14 15">
    <name type="scientific">Datura stramonium</name>
    <name type="common">Jimsonweed</name>
    <name type="synonym">Common thornapple</name>
    <dbReference type="NCBI Taxonomy" id="4076"/>
    <lineage>
        <taxon>Eukaryota</taxon>
        <taxon>Viridiplantae</taxon>
        <taxon>Streptophyta</taxon>
        <taxon>Embryophyta</taxon>
        <taxon>Tracheophyta</taxon>
        <taxon>Spermatophyta</taxon>
        <taxon>Magnoliopsida</taxon>
        <taxon>eudicotyledons</taxon>
        <taxon>Gunneridae</taxon>
        <taxon>Pentapetalae</taxon>
        <taxon>asterids</taxon>
        <taxon>lamiids</taxon>
        <taxon>Solanales</taxon>
        <taxon>Solanaceae</taxon>
        <taxon>Solanoideae</taxon>
        <taxon>Datureae</taxon>
        <taxon>Datura</taxon>
    </lineage>
</organism>
<evidence type="ECO:0000256" key="9">
    <source>
        <dbReference type="ARBA" id="ARBA00023136"/>
    </source>
</evidence>
<dbReference type="PANTHER" id="PTHR31741:SF63">
    <property type="entry name" value="O-FUCOSYLTRANSFERASE 37"/>
    <property type="match status" value="1"/>
</dbReference>
<evidence type="ECO:0000256" key="12">
    <source>
        <dbReference type="ARBA" id="ARBA00023277"/>
    </source>
</evidence>
<evidence type="ECO:0000256" key="7">
    <source>
        <dbReference type="ARBA" id="ARBA00022968"/>
    </source>
</evidence>